<dbReference type="Proteomes" id="UP000295511">
    <property type="component" value="Unassembled WGS sequence"/>
</dbReference>
<name>A0A4R5KRI9_9MICC</name>
<sequence>MILGVEMVARRVLAPEDTEPGHLVARVLDELRALEKHDAASIRALRRRISAEIATAEAGVVFDLAEGLIQEGFDWEGWEFINSHGAAFAGLTRARLEKLGECIGTWAQADAFATILAGPAWREGLISNADVDNWARSPDHWWRRIALVSTTILNTRSRWGTGDTQRTLAVVGLLINDRDETVIKAVSWALRSLVPWDPRAVRTFLEAHEGELAARVKREVRTKLETGLKSRRRSVHSEASVHSNSETAAS</sequence>
<proteinExistence type="predicted"/>
<feature type="compositionally biased region" description="Polar residues" evidence="1">
    <location>
        <begin position="240"/>
        <end position="250"/>
    </location>
</feature>
<dbReference type="InterPro" id="IPR014825">
    <property type="entry name" value="DNA_alkylation"/>
</dbReference>
<dbReference type="Pfam" id="PF08713">
    <property type="entry name" value="DNA_alkylation"/>
    <property type="match status" value="1"/>
</dbReference>
<reference evidence="2 3" key="1">
    <citation type="submission" date="2019-03" db="EMBL/GenBank/DDBJ databases">
        <title>Whole genome sequence of Arthrobacter sp JH1-1.</title>
        <authorList>
            <person name="Trinh H.N."/>
        </authorList>
    </citation>
    <scope>NUCLEOTIDE SEQUENCE [LARGE SCALE GENOMIC DNA]</scope>
    <source>
        <strain evidence="2 3">JH1-1</strain>
    </source>
</reference>
<protein>
    <recommendedName>
        <fullName evidence="4">DNA alkylation repair enzyme</fullName>
    </recommendedName>
</protein>
<dbReference type="AlphaFoldDB" id="A0A4R5KRI9"/>
<keyword evidence="3" id="KW-1185">Reference proteome</keyword>
<evidence type="ECO:0000313" key="2">
    <source>
        <dbReference type="EMBL" id="TDF98433.1"/>
    </source>
</evidence>
<evidence type="ECO:0000313" key="3">
    <source>
        <dbReference type="Proteomes" id="UP000295511"/>
    </source>
</evidence>
<dbReference type="InterPro" id="IPR016024">
    <property type="entry name" value="ARM-type_fold"/>
</dbReference>
<dbReference type="OrthoDB" id="9775346at2"/>
<dbReference type="Gene3D" id="1.25.10.90">
    <property type="match status" value="1"/>
</dbReference>
<evidence type="ECO:0008006" key="4">
    <source>
        <dbReference type="Google" id="ProtNLM"/>
    </source>
</evidence>
<accession>A0A4R5KRI9</accession>
<organism evidence="2 3">
    <name type="scientific">Arthrobacter terricola</name>
    <dbReference type="NCBI Taxonomy" id="2547396"/>
    <lineage>
        <taxon>Bacteria</taxon>
        <taxon>Bacillati</taxon>
        <taxon>Actinomycetota</taxon>
        <taxon>Actinomycetes</taxon>
        <taxon>Micrococcales</taxon>
        <taxon>Micrococcaceae</taxon>
        <taxon>Arthrobacter</taxon>
    </lineage>
</organism>
<dbReference type="EMBL" id="SMRU01000006">
    <property type="protein sequence ID" value="TDF98433.1"/>
    <property type="molecule type" value="Genomic_DNA"/>
</dbReference>
<feature type="region of interest" description="Disordered" evidence="1">
    <location>
        <begin position="227"/>
        <end position="250"/>
    </location>
</feature>
<evidence type="ECO:0000256" key="1">
    <source>
        <dbReference type="SAM" id="MobiDB-lite"/>
    </source>
</evidence>
<dbReference type="SUPFAM" id="SSF48371">
    <property type="entry name" value="ARM repeat"/>
    <property type="match status" value="1"/>
</dbReference>
<gene>
    <name evidence="2" type="ORF">E1809_06560</name>
</gene>
<dbReference type="RefSeq" id="WP_133203418.1">
    <property type="nucleotide sequence ID" value="NZ_SMRU01000006.1"/>
</dbReference>
<comment type="caution">
    <text evidence="2">The sequence shown here is derived from an EMBL/GenBank/DDBJ whole genome shotgun (WGS) entry which is preliminary data.</text>
</comment>